<keyword evidence="1" id="KW-0812">Transmembrane</keyword>
<protein>
    <submittedName>
        <fullName evidence="2">Uncharacterized protein</fullName>
    </submittedName>
</protein>
<reference evidence="2" key="1">
    <citation type="submission" date="2021-01" db="UniProtKB">
        <authorList>
            <consortium name="EnsemblPlants"/>
        </authorList>
    </citation>
    <scope>IDENTIFICATION</scope>
</reference>
<dbReference type="Proteomes" id="UP000594263">
    <property type="component" value="Unplaced"/>
</dbReference>
<name>A0A7N0U6R6_KALFE</name>
<dbReference type="PANTHER" id="PTHR36802:SF1">
    <property type="entry name" value="OS02G0815400 PROTEIN"/>
    <property type="match status" value="1"/>
</dbReference>
<keyword evidence="1" id="KW-0472">Membrane</keyword>
<proteinExistence type="predicted"/>
<evidence type="ECO:0000256" key="1">
    <source>
        <dbReference type="SAM" id="Phobius"/>
    </source>
</evidence>
<sequence>MAASSSLLLQSLSAPSSSHTRLFAANRLRTWLPTATSLRPRHTLRCSPRSSVISFAVAESDPSKFVEPDFQALLQELADCFSLPSDYFAQLPQDLRLDCGQELGNILLNLSKAWESADASTSSTLISRLPLLVGSLTDGAKTALGKRLVAAGRRYQSMGLYGQGELQKIANTMTKVGKLLASLQVSQTTKEPRSETRMFKFGELQVAITADKANIGAAIAFVFGIISWELTQGIQNVPESSLQYANDNALILAKSLRGALLAAGYSSTFLSAFASAGLILLGIQLKSEANQKDK</sequence>
<feature type="transmembrane region" description="Helical" evidence="1">
    <location>
        <begin position="259"/>
        <end position="283"/>
    </location>
</feature>
<organism evidence="2 3">
    <name type="scientific">Kalanchoe fedtschenkoi</name>
    <name type="common">Lavender scallops</name>
    <name type="synonym">South American air plant</name>
    <dbReference type="NCBI Taxonomy" id="63787"/>
    <lineage>
        <taxon>Eukaryota</taxon>
        <taxon>Viridiplantae</taxon>
        <taxon>Streptophyta</taxon>
        <taxon>Embryophyta</taxon>
        <taxon>Tracheophyta</taxon>
        <taxon>Spermatophyta</taxon>
        <taxon>Magnoliopsida</taxon>
        <taxon>eudicotyledons</taxon>
        <taxon>Gunneridae</taxon>
        <taxon>Pentapetalae</taxon>
        <taxon>Saxifragales</taxon>
        <taxon>Crassulaceae</taxon>
        <taxon>Kalanchoe</taxon>
    </lineage>
</organism>
<keyword evidence="1" id="KW-1133">Transmembrane helix</keyword>
<dbReference type="Pfam" id="PF11282">
    <property type="entry name" value="DUF3082"/>
    <property type="match status" value="1"/>
</dbReference>
<evidence type="ECO:0000313" key="3">
    <source>
        <dbReference type="Proteomes" id="UP000594263"/>
    </source>
</evidence>
<dbReference type="GO" id="GO:0009507">
    <property type="term" value="C:chloroplast"/>
    <property type="evidence" value="ECO:0007669"/>
    <property type="project" value="TreeGrafter"/>
</dbReference>
<dbReference type="AlphaFoldDB" id="A0A7N0U6R6"/>
<dbReference type="EnsemblPlants" id="Kaladp0055s0518.2.v1.1">
    <property type="protein sequence ID" value="Kaladp0055s0518.2.v1.1"/>
    <property type="gene ID" value="Kaladp0055s0518.v1.1"/>
</dbReference>
<accession>A0A7N0U6R6</accession>
<dbReference type="PANTHER" id="PTHR36802">
    <property type="entry name" value="OS02G0815400 PROTEIN"/>
    <property type="match status" value="1"/>
</dbReference>
<dbReference type="Gramene" id="Kaladp0055s0518.2.v1.1">
    <property type="protein sequence ID" value="Kaladp0055s0518.2.v1.1"/>
    <property type="gene ID" value="Kaladp0055s0518.v1.1"/>
</dbReference>
<evidence type="ECO:0000313" key="2">
    <source>
        <dbReference type="EnsemblPlants" id="Kaladp0055s0518.2.v1.1"/>
    </source>
</evidence>
<dbReference type="InterPro" id="IPR021434">
    <property type="entry name" value="DUF3082"/>
</dbReference>
<keyword evidence="3" id="KW-1185">Reference proteome</keyword>